<keyword evidence="3" id="KW-1185">Reference proteome</keyword>
<feature type="transmembrane region" description="Helical" evidence="1">
    <location>
        <begin position="30"/>
        <end position="54"/>
    </location>
</feature>
<dbReference type="EMBL" id="LVXZ01000051">
    <property type="protein sequence ID" value="OAP92046.1"/>
    <property type="molecule type" value="Genomic_DNA"/>
</dbReference>
<evidence type="ECO:0000256" key="1">
    <source>
        <dbReference type="SAM" id="Phobius"/>
    </source>
</evidence>
<accession>A0A179BK10</accession>
<name>A0A179BK10_ACIFR</name>
<reference evidence="2 3" key="1">
    <citation type="submission" date="2016-04" db="EMBL/GenBank/DDBJ databases">
        <title>Acidithiobacillus ferrooxidans genome sequencing and assembly.</title>
        <authorList>
            <person name="Zhou Z."/>
        </authorList>
    </citation>
    <scope>NUCLEOTIDE SEQUENCE [LARGE SCALE GENOMIC DNA]</scope>
    <source>
        <strain evidence="2 3">BY0502</strain>
    </source>
</reference>
<dbReference type="Proteomes" id="UP000078302">
    <property type="component" value="Unassembled WGS sequence"/>
</dbReference>
<gene>
    <name evidence="2" type="ORF">A4H96_04940</name>
</gene>
<protein>
    <submittedName>
        <fullName evidence="2">Uncharacterized protein</fullName>
    </submittedName>
</protein>
<sequence>MIYLIIIVVLFLVLWGRRDAGTTEGTQITAFGWVGLRLRVILFFYLSPFLSFLLNAEQSL</sequence>
<evidence type="ECO:0000313" key="3">
    <source>
        <dbReference type="Proteomes" id="UP000078302"/>
    </source>
</evidence>
<dbReference type="AlphaFoldDB" id="A0A179BK10"/>
<keyword evidence="1" id="KW-1133">Transmembrane helix</keyword>
<comment type="caution">
    <text evidence="2">The sequence shown here is derived from an EMBL/GenBank/DDBJ whole genome shotgun (WGS) entry which is preliminary data.</text>
</comment>
<organism evidence="2 3">
    <name type="scientific">Acidithiobacillus ferrooxidans</name>
    <name type="common">Thiobacillus ferrooxidans</name>
    <dbReference type="NCBI Taxonomy" id="920"/>
    <lineage>
        <taxon>Bacteria</taxon>
        <taxon>Pseudomonadati</taxon>
        <taxon>Pseudomonadota</taxon>
        <taxon>Acidithiobacillia</taxon>
        <taxon>Acidithiobacillales</taxon>
        <taxon>Acidithiobacillaceae</taxon>
        <taxon>Acidithiobacillus</taxon>
    </lineage>
</organism>
<keyword evidence="1" id="KW-0812">Transmembrane</keyword>
<evidence type="ECO:0000313" key="2">
    <source>
        <dbReference type="EMBL" id="OAP92046.1"/>
    </source>
</evidence>
<keyword evidence="1" id="KW-0472">Membrane</keyword>
<proteinExistence type="predicted"/>